<protein>
    <submittedName>
        <fullName evidence="1">Uncharacterized protein</fullName>
    </submittedName>
</protein>
<sequence>MYLVTPAWPSTLASHLPAPSAFSYIDLIHLHITNSHIPIDLLTSYWGDEHSFVNNTSPDMAAASLCPNLRTLVWEWQPILWSPPVKLVALTVLLLSTAESLRRLKIKGLYVDPWGCHFVSEKHAWLRQMMSYTDMKALEILEFDMCNQTAVHFFLSCHSFPQLKALIIDGEAKNYAEYVVEIQATHSIPVFRSFI</sequence>
<name>A0A164M2D5_9AGAM</name>
<gene>
    <name evidence="1" type="ORF">SISNIDRAFT_492107</name>
</gene>
<evidence type="ECO:0000313" key="2">
    <source>
        <dbReference type="Proteomes" id="UP000076722"/>
    </source>
</evidence>
<proteinExistence type="predicted"/>
<evidence type="ECO:0000313" key="1">
    <source>
        <dbReference type="EMBL" id="KZS86285.1"/>
    </source>
</evidence>
<organism evidence="1 2">
    <name type="scientific">Sistotremastrum niveocremeum HHB9708</name>
    <dbReference type="NCBI Taxonomy" id="1314777"/>
    <lineage>
        <taxon>Eukaryota</taxon>
        <taxon>Fungi</taxon>
        <taxon>Dikarya</taxon>
        <taxon>Basidiomycota</taxon>
        <taxon>Agaricomycotina</taxon>
        <taxon>Agaricomycetes</taxon>
        <taxon>Sistotremastrales</taxon>
        <taxon>Sistotremastraceae</taxon>
        <taxon>Sertulicium</taxon>
        <taxon>Sertulicium niveocremeum</taxon>
    </lineage>
</organism>
<dbReference type="EMBL" id="KV419596">
    <property type="protein sequence ID" value="KZS86285.1"/>
    <property type="molecule type" value="Genomic_DNA"/>
</dbReference>
<dbReference type="AlphaFoldDB" id="A0A164M2D5"/>
<dbReference type="Proteomes" id="UP000076722">
    <property type="component" value="Unassembled WGS sequence"/>
</dbReference>
<keyword evidence="2" id="KW-1185">Reference proteome</keyword>
<reference evidence="1 2" key="1">
    <citation type="journal article" date="2016" name="Mol. Biol. Evol.">
        <title>Comparative Genomics of Early-Diverging Mushroom-Forming Fungi Provides Insights into the Origins of Lignocellulose Decay Capabilities.</title>
        <authorList>
            <person name="Nagy L.G."/>
            <person name="Riley R."/>
            <person name="Tritt A."/>
            <person name="Adam C."/>
            <person name="Daum C."/>
            <person name="Floudas D."/>
            <person name="Sun H."/>
            <person name="Yadav J.S."/>
            <person name="Pangilinan J."/>
            <person name="Larsson K.H."/>
            <person name="Matsuura K."/>
            <person name="Barry K."/>
            <person name="Labutti K."/>
            <person name="Kuo R."/>
            <person name="Ohm R.A."/>
            <person name="Bhattacharya S.S."/>
            <person name="Shirouzu T."/>
            <person name="Yoshinaga Y."/>
            <person name="Martin F.M."/>
            <person name="Grigoriev I.V."/>
            <person name="Hibbett D.S."/>
        </authorList>
    </citation>
    <scope>NUCLEOTIDE SEQUENCE [LARGE SCALE GENOMIC DNA]</scope>
    <source>
        <strain evidence="1 2">HHB9708</strain>
    </source>
</reference>
<accession>A0A164M2D5</accession>